<dbReference type="PROSITE" id="PS50405">
    <property type="entry name" value="GST_CTER"/>
    <property type="match status" value="1"/>
</dbReference>
<dbReference type="SFLD" id="SFLDS00019">
    <property type="entry name" value="Glutathione_Transferase_(cytos"/>
    <property type="match status" value="1"/>
</dbReference>
<evidence type="ECO:0000256" key="1">
    <source>
        <dbReference type="ARBA" id="ARBA00007409"/>
    </source>
</evidence>
<dbReference type="PANTHER" id="PTHR44051">
    <property type="entry name" value="GLUTATHIONE S-TRANSFERASE-RELATED"/>
    <property type="match status" value="1"/>
</dbReference>
<evidence type="ECO:0000256" key="6">
    <source>
        <dbReference type="RuleBase" id="RU003494"/>
    </source>
</evidence>
<comment type="function">
    <text evidence="5">Involved in the oxidative stress response and detoxification.</text>
</comment>
<dbReference type="InterPro" id="IPR036249">
    <property type="entry name" value="Thioredoxin-like_sf"/>
</dbReference>
<dbReference type="SFLD" id="SFLDG01151">
    <property type="entry name" value="Main.2:_Nu-like"/>
    <property type="match status" value="1"/>
</dbReference>
<evidence type="ECO:0000259" key="7">
    <source>
        <dbReference type="PROSITE" id="PS50404"/>
    </source>
</evidence>
<name>A0A370BSX0_ASPNG</name>
<dbReference type="VEuPathDB" id="FungiDB:M747DRAFT_325661"/>
<proteinExistence type="inferred from homology"/>
<dbReference type="Gene3D" id="1.20.1050.10">
    <property type="match status" value="1"/>
</dbReference>
<dbReference type="PROSITE" id="PS50404">
    <property type="entry name" value="GST_NTER"/>
    <property type="match status" value="1"/>
</dbReference>
<gene>
    <name evidence="9" type="ORF">M747DRAFT_325661</name>
</gene>
<dbReference type="PANTHER" id="PTHR44051:SF3">
    <property type="entry name" value="TRANSCRIPTIONAL REGULATOR URE2"/>
    <property type="match status" value="1"/>
</dbReference>
<protein>
    <recommendedName>
        <fullName evidence="2">glutathione transferase</fullName>
        <ecNumber evidence="2">2.5.1.18</ecNumber>
    </recommendedName>
</protein>
<evidence type="ECO:0000313" key="10">
    <source>
        <dbReference type="Proteomes" id="UP000253845"/>
    </source>
</evidence>
<dbReference type="SUPFAM" id="SSF47616">
    <property type="entry name" value="GST C-terminal domain-like"/>
    <property type="match status" value="1"/>
</dbReference>
<dbReference type="InterPro" id="IPR036282">
    <property type="entry name" value="Glutathione-S-Trfase_C_sf"/>
</dbReference>
<comment type="similarity">
    <text evidence="1 6">Belongs to the GST superfamily.</text>
</comment>
<comment type="catalytic activity">
    <reaction evidence="4">
        <text>RX + glutathione = an S-substituted glutathione + a halide anion + H(+)</text>
        <dbReference type="Rhea" id="RHEA:16437"/>
        <dbReference type="ChEBI" id="CHEBI:15378"/>
        <dbReference type="ChEBI" id="CHEBI:16042"/>
        <dbReference type="ChEBI" id="CHEBI:17792"/>
        <dbReference type="ChEBI" id="CHEBI:57925"/>
        <dbReference type="ChEBI" id="CHEBI:90779"/>
        <dbReference type="EC" id="2.5.1.18"/>
    </reaction>
</comment>
<dbReference type="InterPro" id="IPR004046">
    <property type="entry name" value="GST_C"/>
</dbReference>
<organism evidence="9 10">
    <name type="scientific">Aspergillus niger ATCC 13496</name>
    <dbReference type="NCBI Taxonomy" id="1353008"/>
    <lineage>
        <taxon>Eukaryota</taxon>
        <taxon>Fungi</taxon>
        <taxon>Dikarya</taxon>
        <taxon>Ascomycota</taxon>
        <taxon>Pezizomycotina</taxon>
        <taxon>Eurotiomycetes</taxon>
        <taxon>Eurotiomycetidae</taxon>
        <taxon>Eurotiales</taxon>
        <taxon>Aspergillaceae</taxon>
        <taxon>Aspergillus</taxon>
        <taxon>Aspergillus subgen. Circumdati</taxon>
    </lineage>
</organism>
<dbReference type="GO" id="GO:0005737">
    <property type="term" value="C:cytoplasm"/>
    <property type="evidence" value="ECO:0007669"/>
    <property type="project" value="UniProtKB-ARBA"/>
</dbReference>
<dbReference type="Pfam" id="PF00043">
    <property type="entry name" value="GST_C"/>
    <property type="match status" value="1"/>
</dbReference>
<evidence type="ECO:0000313" key="9">
    <source>
        <dbReference type="EMBL" id="RDH16211.1"/>
    </source>
</evidence>
<evidence type="ECO:0000259" key="8">
    <source>
        <dbReference type="PROSITE" id="PS50405"/>
    </source>
</evidence>
<reference evidence="9 10" key="1">
    <citation type="submission" date="2018-07" db="EMBL/GenBank/DDBJ databases">
        <title>Section-level genome sequencing of Aspergillus section Nigri to investigate inter- and intra-species variation.</title>
        <authorList>
            <consortium name="DOE Joint Genome Institute"/>
            <person name="Vesth T.C."/>
            <person name="Nybo J.L."/>
            <person name="Theobald S."/>
            <person name="Frisvad J.C."/>
            <person name="Larsen T.O."/>
            <person name="Nielsen K.F."/>
            <person name="Hoof J.B."/>
            <person name="Brandl J."/>
            <person name="Salamov A."/>
            <person name="Riley R."/>
            <person name="Gladden J.M."/>
            <person name="Phatale P."/>
            <person name="Nielsen M.T."/>
            <person name="Lyhne E.K."/>
            <person name="Kogle M.E."/>
            <person name="Strasser K."/>
            <person name="McDonnell E."/>
            <person name="Barry K."/>
            <person name="Clum A."/>
            <person name="Chen C."/>
            <person name="Nolan M."/>
            <person name="Sandor L."/>
            <person name="Kuo A."/>
            <person name="Lipzen A."/>
            <person name="Hainaut M."/>
            <person name="Drula E."/>
            <person name="Tsang A."/>
            <person name="Magnuson J.K."/>
            <person name="Henrissat B."/>
            <person name="Wiebenga A."/>
            <person name="Simmons B.A."/>
            <person name="Makela M.R."/>
            <person name="De vries R.P."/>
            <person name="Grigoriev I.V."/>
            <person name="Mortensen U.H."/>
            <person name="Baker S.E."/>
            <person name="Andersen M.R."/>
        </authorList>
    </citation>
    <scope>NUCLEOTIDE SEQUENCE [LARGE SCALE GENOMIC DNA]</scope>
    <source>
        <strain evidence="9 10">ATCC 13496</strain>
    </source>
</reference>
<accession>A0A370BSX0</accession>
<dbReference type="Gene3D" id="3.40.30.10">
    <property type="entry name" value="Glutaredoxin"/>
    <property type="match status" value="1"/>
</dbReference>
<evidence type="ECO:0000256" key="4">
    <source>
        <dbReference type="ARBA" id="ARBA00047960"/>
    </source>
</evidence>
<feature type="domain" description="GST C-terminal" evidence="8">
    <location>
        <begin position="142"/>
        <end position="270"/>
    </location>
</feature>
<dbReference type="FunFam" id="1.20.1050.130:FF:000016">
    <property type="entry name" value="Glutathione S-transferase 1"/>
    <property type="match status" value="1"/>
</dbReference>
<dbReference type="EC" id="2.5.1.18" evidence="2"/>
<evidence type="ECO:0000256" key="2">
    <source>
        <dbReference type="ARBA" id="ARBA00012452"/>
    </source>
</evidence>
<evidence type="ECO:0000256" key="5">
    <source>
        <dbReference type="ARBA" id="ARBA00060024"/>
    </source>
</evidence>
<evidence type="ECO:0000256" key="3">
    <source>
        <dbReference type="ARBA" id="ARBA00022679"/>
    </source>
</evidence>
<dbReference type="CDD" id="cd03048">
    <property type="entry name" value="GST_N_Ure2p_like"/>
    <property type="match status" value="1"/>
</dbReference>
<dbReference type="InterPro" id="IPR040079">
    <property type="entry name" value="Glutathione_S-Trfase"/>
</dbReference>
<dbReference type="Pfam" id="PF02798">
    <property type="entry name" value="GST_N"/>
    <property type="match status" value="1"/>
</dbReference>
<sequence length="271" mass="31482">MQPVAFHPSRHYIGSVLIDRSHRKFTKTSDKQIQTSIPSGPPTRFLRAKTAKTMQPITLYSHPIGPNPWKVAIILSALHIPYEMVMIDFTEVKKEPYVSLCPNGRLPTIVDPNKNITLWESGAIVNYLIETYDQSHQLSYDTFPERHQLQQWLHFQVSGQGPYYGQLGWFRRQPEQVPQAIERYTAEIRRVMSVLDQVLTDREWLVGDKCTYADLSFVPWQDLVPLVVGDQRVVQELTEQFPHVEAWMQRMRARPEVQKVLKEKSEAMALN</sequence>
<dbReference type="Proteomes" id="UP000253845">
    <property type="component" value="Unassembled WGS sequence"/>
</dbReference>
<dbReference type="SUPFAM" id="SSF52833">
    <property type="entry name" value="Thioredoxin-like"/>
    <property type="match status" value="1"/>
</dbReference>
<keyword evidence="3 9" id="KW-0808">Transferase</keyword>
<dbReference type="InterPro" id="IPR004045">
    <property type="entry name" value="Glutathione_S-Trfase_N"/>
</dbReference>
<dbReference type="AlphaFoldDB" id="A0A370BSX0"/>
<dbReference type="SFLD" id="SFLDG00358">
    <property type="entry name" value="Main_(cytGST)"/>
    <property type="match status" value="1"/>
</dbReference>
<dbReference type="EMBL" id="KZ851941">
    <property type="protein sequence ID" value="RDH16211.1"/>
    <property type="molecule type" value="Genomic_DNA"/>
</dbReference>
<dbReference type="GO" id="GO:0005634">
    <property type="term" value="C:nucleus"/>
    <property type="evidence" value="ECO:0007669"/>
    <property type="project" value="UniProtKB-ARBA"/>
</dbReference>
<dbReference type="InterPro" id="IPR010987">
    <property type="entry name" value="Glutathione-S-Trfase_C-like"/>
</dbReference>
<dbReference type="GO" id="GO:0004364">
    <property type="term" value="F:glutathione transferase activity"/>
    <property type="evidence" value="ECO:0007669"/>
    <property type="project" value="UniProtKB-EC"/>
</dbReference>
<feature type="domain" description="GST N-terminal" evidence="7">
    <location>
        <begin position="55"/>
        <end position="136"/>
    </location>
</feature>